<dbReference type="EMBL" id="FNVO01000002">
    <property type="protein sequence ID" value="SEF92597.1"/>
    <property type="molecule type" value="Genomic_DNA"/>
</dbReference>
<name>A0A1H5W1B6_9ACTN</name>
<sequence>MGFDRARLEAAAVRAAFGPRRLHLVALDGVLCGRRELVCGIAARDGGPVLDVAVVGAAHRMAEVGCDYLRGAWVFVWAGSSEVIGPVTDLEAVADRVTAVLTGNGAAR</sequence>
<accession>A0A1H5W1B6</accession>
<dbReference type="OrthoDB" id="3480344at2"/>
<gene>
    <name evidence="1" type="ORF">SAMN04489712_102530</name>
</gene>
<protein>
    <submittedName>
        <fullName evidence="1">Uncharacterized protein</fullName>
    </submittedName>
</protein>
<organism evidence="1 2">
    <name type="scientific">Thermomonospora echinospora</name>
    <dbReference type="NCBI Taxonomy" id="1992"/>
    <lineage>
        <taxon>Bacteria</taxon>
        <taxon>Bacillati</taxon>
        <taxon>Actinomycetota</taxon>
        <taxon>Actinomycetes</taxon>
        <taxon>Streptosporangiales</taxon>
        <taxon>Thermomonosporaceae</taxon>
        <taxon>Thermomonospora</taxon>
    </lineage>
</organism>
<dbReference type="RefSeq" id="WP_103936765.1">
    <property type="nucleotide sequence ID" value="NZ_FNVO01000002.1"/>
</dbReference>
<evidence type="ECO:0000313" key="1">
    <source>
        <dbReference type="EMBL" id="SEF92597.1"/>
    </source>
</evidence>
<dbReference type="Proteomes" id="UP000236723">
    <property type="component" value="Unassembled WGS sequence"/>
</dbReference>
<evidence type="ECO:0000313" key="2">
    <source>
        <dbReference type="Proteomes" id="UP000236723"/>
    </source>
</evidence>
<dbReference type="AlphaFoldDB" id="A0A1H5W1B6"/>
<reference evidence="2" key="1">
    <citation type="submission" date="2016-10" db="EMBL/GenBank/DDBJ databases">
        <authorList>
            <person name="Varghese N."/>
            <person name="Submissions S."/>
        </authorList>
    </citation>
    <scope>NUCLEOTIDE SEQUENCE [LARGE SCALE GENOMIC DNA]</scope>
    <source>
        <strain evidence="2">DSM 43163</strain>
    </source>
</reference>
<proteinExistence type="predicted"/>
<keyword evidence="2" id="KW-1185">Reference proteome</keyword>